<evidence type="ECO:0000313" key="2">
    <source>
        <dbReference type="EMBL" id="KAF2074257.1"/>
    </source>
</evidence>
<comment type="caution">
    <text evidence="2">The sequence shown here is derived from an EMBL/GenBank/DDBJ whole genome shotgun (WGS) entry which is preliminary data.</text>
</comment>
<dbReference type="AlphaFoldDB" id="A0A8J4PV60"/>
<evidence type="ECO:0000313" key="3">
    <source>
        <dbReference type="Proteomes" id="UP000695562"/>
    </source>
</evidence>
<name>A0A8J4PV60_9MYCE</name>
<dbReference type="OrthoDB" id="10515138at2759"/>
<feature type="transmembrane region" description="Helical" evidence="1">
    <location>
        <begin position="143"/>
        <end position="162"/>
    </location>
</feature>
<feature type="transmembrane region" description="Helical" evidence="1">
    <location>
        <begin position="45"/>
        <end position="68"/>
    </location>
</feature>
<organism evidence="2 3">
    <name type="scientific">Polysphondylium violaceum</name>
    <dbReference type="NCBI Taxonomy" id="133409"/>
    <lineage>
        <taxon>Eukaryota</taxon>
        <taxon>Amoebozoa</taxon>
        <taxon>Evosea</taxon>
        <taxon>Eumycetozoa</taxon>
        <taxon>Dictyostelia</taxon>
        <taxon>Dictyosteliales</taxon>
        <taxon>Dictyosteliaceae</taxon>
        <taxon>Polysphondylium</taxon>
    </lineage>
</organism>
<keyword evidence="1" id="KW-0812">Transmembrane</keyword>
<keyword evidence="1" id="KW-1133">Transmembrane helix</keyword>
<feature type="transmembrane region" description="Helical" evidence="1">
    <location>
        <begin position="89"/>
        <end position="112"/>
    </location>
</feature>
<reference evidence="2" key="1">
    <citation type="submission" date="2020-01" db="EMBL/GenBank/DDBJ databases">
        <title>Development of genomics and gene disruption for Polysphondylium violaceum indicates a role for the polyketide synthase stlB in stalk morphogenesis.</title>
        <authorList>
            <person name="Narita B."/>
            <person name="Kawabe Y."/>
            <person name="Kin K."/>
            <person name="Saito T."/>
            <person name="Gibbs R."/>
            <person name="Kuspa A."/>
            <person name="Muzny D."/>
            <person name="Queller D."/>
            <person name="Richards S."/>
            <person name="Strassman J."/>
            <person name="Sucgang R."/>
            <person name="Worley K."/>
            <person name="Schaap P."/>
        </authorList>
    </citation>
    <scope>NUCLEOTIDE SEQUENCE</scope>
    <source>
        <strain evidence="2">QSvi11</strain>
    </source>
</reference>
<proteinExistence type="predicted"/>
<keyword evidence="1" id="KW-0472">Membrane</keyword>
<sequence length="196" mass="21689">MSNKDKEDLTIKEDTVVLHHRETPDSQKYYLLDEEDDAADTSNLIVYPGVTFIGTSLIGATVGASLGFREMIKHKEVRKAGFLLDSSLRFARVYGNTCASTVMTFCLFKKFLKLGFKWEEEGVKASALSGFTVGVLFKAPRGIVQAGTFGVLFAGLGCLASLGNSRIYSKSFNKTPQQTLSRNNEKSEFVEEDKFN</sequence>
<dbReference type="EMBL" id="AJWJ01000156">
    <property type="protein sequence ID" value="KAF2074257.1"/>
    <property type="molecule type" value="Genomic_DNA"/>
</dbReference>
<keyword evidence="3" id="KW-1185">Reference proteome</keyword>
<dbReference type="Proteomes" id="UP000695562">
    <property type="component" value="Unassembled WGS sequence"/>
</dbReference>
<accession>A0A8J4PV60</accession>
<evidence type="ECO:0000256" key="1">
    <source>
        <dbReference type="SAM" id="Phobius"/>
    </source>
</evidence>
<gene>
    <name evidence="2" type="ORF">CYY_004431</name>
</gene>
<protein>
    <submittedName>
        <fullName evidence="2">Uncharacterized protein</fullName>
    </submittedName>
</protein>